<dbReference type="Gene3D" id="3.40.50.150">
    <property type="entry name" value="Vaccinia Virus protein VP39"/>
    <property type="match status" value="1"/>
</dbReference>
<gene>
    <name evidence="2" type="ORF">A2848_00575</name>
</gene>
<comment type="caution">
    <text evidence="2">The sequence shown here is derived from an EMBL/GenBank/DDBJ whole genome shotgun (WGS) entry which is preliminary data.</text>
</comment>
<accession>A0A1F6LS64</accession>
<dbReference type="Proteomes" id="UP000176329">
    <property type="component" value="Unassembled WGS sequence"/>
</dbReference>
<sequence length="260" mass="29016">MKRVARPKKSTSWGGVAEWYDAVIQDDDSYQNAVVLPNLMRVMRVAADERVFDAACGSGFFAREFARAGACVVASDISPELIALARKNCDSDSAAAISFHVASADASEFVADASIDKISIVLALQNMEHIERVMRECARVLRPGGKLFFVLNHPTFRVPGASEWGWDEGARVQYRRVERYMTEFKYRVQMHPGSDPSAVTFSFHRPLQLYVKHLSRAGFALTHLEEWVSNRKSSSGPRAGAENKVRNEIPLFLCVVATKM</sequence>
<dbReference type="InterPro" id="IPR013216">
    <property type="entry name" value="Methyltransf_11"/>
</dbReference>
<name>A0A1F6LS64_9BACT</name>
<evidence type="ECO:0000259" key="1">
    <source>
        <dbReference type="Pfam" id="PF08241"/>
    </source>
</evidence>
<organism evidence="2 3">
    <name type="scientific">Candidatus Magasanikbacteria bacterium RIFCSPHIGHO2_01_FULL_50_8</name>
    <dbReference type="NCBI Taxonomy" id="1798674"/>
    <lineage>
        <taxon>Bacteria</taxon>
        <taxon>Candidatus Magasanikiibacteriota</taxon>
    </lineage>
</organism>
<dbReference type="CDD" id="cd02440">
    <property type="entry name" value="AdoMet_MTases"/>
    <property type="match status" value="1"/>
</dbReference>
<evidence type="ECO:0000313" key="3">
    <source>
        <dbReference type="Proteomes" id="UP000176329"/>
    </source>
</evidence>
<feature type="domain" description="Methyltransferase type 11" evidence="1">
    <location>
        <begin position="53"/>
        <end position="149"/>
    </location>
</feature>
<dbReference type="PANTHER" id="PTHR43591">
    <property type="entry name" value="METHYLTRANSFERASE"/>
    <property type="match status" value="1"/>
</dbReference>
<protein>
    <recommendedName>
        <fullName evidence="1">Methyltransferase type 11 domain-containing protein</fullName>
    </recommendedName>
</protein>
<reference evidence="2 3" key="1">
    <citation type="journal article" date="2016" name="Nat. Commun.">
        <title>Thousands of microbial genomes shed light on interconnected biogeochemical processes in an aquifer system.</title>
        <authorList>
            <person name="Anantharaman K."/>
            <person name="Brown C.T."/>
            <person name="Hug L.A."/>
            <person name="Sharon I."/>
            <person name="Castelle C.J."/>
            <person name="Probst A.J."/>
            <person name="Thomas B.C."/>
            <person name="Singh A."/>
            <person name="Wilkins M.J."/>
            <person name="Karaoz U."/>
            <person name="Brodie E.L."/>
            <person name="Williams K.H."/>
            <person name="Hubbard S.S."/>
            <person name="Banfield J.F."/>
        </authorList>
    </citation>
    <scope>NUCLEOTIDE SEQUENCE [LARGE SCALE GENOMIC DNA]</scope>
</reference>
<dbReference type="Pfam" id="PF08241">
    <property type="entry name" value="Methyltransf_11"/>
    <property type="match status" value="1"/>
</dbReference>
<dbReference type="InterPro" id="IPR029063">
    <property type="entry name" value="SAM-dependent_MTases_sf"/>
</dbReference>
<dbReference type="EMBL" id="MFPV01000017">
    <property type="protein sequence ID" value="OGH62208.1"/>
    <property type="molecule type" value="Genomic_DNA"/>
</dbReference>
<proteinExistence type="predicted"/>
<dbReference type="SUPFAM" id="SSF53335">
    <property type="entry name" value="S-adenosyl-L-methionine-dependent methyltransferases"/>
    <property type="match status" value="1"/>
</dbReference>
<dbReference type="GO" id="GO:0008757">
    <property type="term" value="F:S-adenosylmethionine-dependent methyltransferase activity"/>
    <property type="evidence" value="ECO:0007669"/>
    <property type="project" value="InterPro"/>
</dbReference>
<dbReference type="AlphaFoldDB" id="A0A1F6LS64"/>
<evidence type="ECO:0000313" key="2">
    <source>
        <dbReference type="EMBL" id="OGH62208.1"/>
    </source>
</evidence>